<evidence type="ECO:0000259" key="1">
    <source>
        <dbReference type="PROSITE" id="PS50222"/>
    </source>
</evidence>
<dbReference type="Gene3D" id="1.10.238.10">
    <property type="entry name" value="EF-hand"/>
    <property type="match status" value="1"/>
</dbReference>
<dbReference type="AlphaFoldDB" id="A0A8X6IQB2"/>
<protein>
    <submittedName>
        <fullName evidence="2">EF-hand domain-containing protein</fullName>
    </submittedName>
</protein>
<reference evidence="2" key="1">
    <citation type="submission" date="2020-08" db="EMBL/GenBank/DDBJ databases">
        <title>Multicomponent nature underlies the extraordinary mechanical properties of spider dragline silk.</title>
        <authorList>
            <person name="Kono N."/>
            <person name="Nakamura H."/>
            <person name="Mori M."/>
            <person name="Yoshida Y."/>
            <person name="Ohtoshi R."/>
            <person name="Malay A.D."/>
            <person name="Moran D.A.P."/>
            <person name="Tomita M."/>
            <person name="Numata K."/>
            <person name="Arakawa K."/>
        </authorList>
    </citation>
    <scope>NUCLEOTIDE SEQUENCE</scope>
</reference>
<dbReference type="PANTHER" id="PTHR21847:SF1">
    <property type="entry name" value="EF-HAND CALCIUM-BINDING DOMAIN-CONTAINING PROTEIN 10"/>
    <property type="match status" value="1"/>
</dbReference>
<name>A0A8X6IQB2_NEPPI</name>
<dbReference type="Pfam" id="PF24548">
    <property type="entry name" value="EF_EFCAB10_C"/>
    <property type="match status" value="1"/>
</dbReference>
<dbReference type="InterPro" id="IPR056587">
    <property type="entry name" value="EF_EFCAB10_C"/>
</dbReference>
<gene>
    <name evidence="2" type="primary">AVEN_261067_1</name>
    <name evidence="2" type="ORF">NPIL_63751</name>
</gene>
<dbReference type="PROSITE" id="PS50222">
    <property type="entry name" value="EF_HAND_2"/>
    <property type="match status" value="1"/>
</dbReference>
<dbReference type="SUPFAM" id="SSF47473">
    <property type="entry name" value="EF-hand"/>
    <property type="match status" value="1"/>
</dbReference>
<sequence>MLLYFQPENPTVFLANVLLEMKEALEKGEHVEYLYSEESLRAYFRLLDPANEGSISWEQLKTALKVLGIKDAEIPVLKQGPVTIEVFLDMCSRNLLKNLKTSSK</sequence>
<evidence type="ECO:0000313" key="2">
    <source>
        <dbReference type="EMBL" id="GFS54662.1"/>
    </source>
</evidence>
<dbReference type="InterPro" id="IPR011992">
    <property type="entry name" value="EF-hand-dom_pair"/>
</dbReference>
<organism evidence="2 3">
    <name type="scientific">Nephila pilipes</name>
    <name type="common">Giant wood spider</name>
    <name type="synonym">Nephila maculata</name>
    <dbReference type="NCBI Taxonomy" id="299642"/>
    <lineage>
        <taxon>Eukaryota</taxon>
        <taxon>Metazoa</taxon>
        <taxon>Ecdysozoa</taxon>
        <taxon>Arthropoda</taxon>
        <taxon>Chelicerata</taxon>
        <taxon>Arachnida</taxon>
        <taxon>Araneae</taxon>
        <taxon>Araneomorphae</taxon>
        <taxon>Entelegynae</taxon>
        <taxon>Araneoidea</taxon>
        <taxon>Nephilidae</taxon>
        <taxon>Nephila</taxon>
    </lineage>
</organism>
<accession>A0A8X6IQB2</accession>
<dbReference type="InterPro" id="IPR039879">
    <property type="entry name" value="EFC10"/>
</dbReference>
<feature type="domain" description="EF-hand" evidence="1">
    <location>
        <begin position="35"/>
        <end position="70"/>
    </location>
</feature>
<evidence type="ECO:0000313" key="3">
    <source>
        <dbReference type="Proteomes" id="UP000887013"/>
    </source>
</evidence>
<dbReference type="InterPro" id="IPR002048">
    <property type="entry name" value="EF_hand_dom"/>
</dbReference>
<dbReference type="GO" id="GO:0005509">
    <property type="term" value="F:calcium ion binding"/>
    <property type="evidence" value="ECO:0007669"/>
    <property type="project" value="InterPro"/>
</dbReference>
<dbReference type="OrthoDB" id="6413895at2759"/>
<dbReference type="PANTHER" id="PTHR21847">
    <property type="entry name" value="EF-HAND CALCIUM-BINDING DOMAIN-CONTAINING PROTEIN 10"/>
    <property type="match status" value="1"/>
</dbReference>
<dbReference type="Proteomes" id="UP000887013">
    <property type="component" value="Unassembled WGS sequence"/>
</dbReference>
<dbReference type="EMBL" id="BMAW01046309">
    <property type="protein sequence ID" value="GFS54662.1"/>
    <property type="molecule type" value="Genomic_DNA"/>
</dbReference>
<proteinExistence type="predicted"/>
<keyword evidence="3" id="KW-1185">Reference proteome</keyword>
<comment type="caution">
    <text evidence="2">The sequence shown here is derived from an EMBL/GenBank/DDBJ whole genome shotgun (WGS) entry which is preliminary data.</text>
</comment>